<dbReference type="SFLD" id="SFLDG00358">
    <property type="entry name" value="Main_(cytGST)"/>
    <property type="match status" value="1"/>
</dbReference>
<dbReference type="PANTHER" id="PTHR43968">
    <property type="match status" value="1"/>
</dbReference>
<comment type="function">
    <text evidence="5">Exhibits glutathione-dependent thiol transferase activity. Has high dehydroascorbate reductase activity and may contribute to the recycling of ascorbic acid. Participates in the biotransformation of inorganic arsenic and reduces monomethylarsonic acid (MMA).</text>
</comment>
<gene>
    <name evidence="8" type="ORF">RRG08_015929</name>
</gene>
<dbReference type="InterPro" id="IPR004045">
    <property type="entry name" value="Glutathione_S-Trfase_N"/>
</dbReference>
<dbReference type="InterPro" id="IPR040079">
    <property type="entry name" value="Glutathione_S-Trfase"/>
</dbReference>
<dbReference type="Pfam" id="PF13417">
    <property type="entry name" value="GST_N_3"/>
    <property type="match status" value="1"/>
</dbReference>
<dbReference type="Proteomes" id="UP001283361">
    <property type="component" value="Unassembled WGS sequence"/>
</dbReference>
<evidence type="ECO:0000313" key="9">
    <source>
        <dbReference type="Proteomes" id="UP001283361"/>
    </source>
</evidence>
<comment type="catalytic activity">
    <reaction evidence="5">
        <text>RX + glutathione = an S-substituted glutathione + a halide anion + H(+)</text>
        <dbReference type="Rhea" id="RHEA:16437"/>
        <dbReference type="ChEBI" id="CHEBI:15378"/>
        <dbReference type="ChEBI" id="CHEBI:16042"/>
        <dbReference type="ChEBI" id="CHEBI:17792"/>
        <dbReference type="ChEBI" id="CHEBI:57925"/>
        <dbReference type="ChEBI" id="CHEBI:90779"/>
        <dbReference type="EC" id="2.5.1.18"/>
    </reaction>
</comment>
<dbReference type="Pfam" id="PF00043">
    <property type="entry name" value="GST_C"/>
    <property type="match status" value="1"/>
</dbReference>
<dbReference type="GO" id="GO:0004364">
    <property type="term" value="F:glutathione transferase activity"/>
    <property type="evidence" value="ECO:0007669"/>
    <property type="project" value="UniProtKB-UniRule"/>
</dbReference>
<evidence type="ECO:0000259" key="6">
    <source>
        <dbReference type="PROSITE" id="PS50404"/>
    </source>
</evidence>
<dbReference type="PRINTS" id="PR01625">
    <property type="entry name" value="GSTRNSFRASEO"/>
</dbReference>
<dbReference type="Gene3D" id="1.20.1050.10">
    <property type="match status" value="1"/>
</dbReference>
<feature type="domain" description="GST C-terminal" evidence="7">
    <location>
        <begin position="101"/>
        <end position="241"/>
    </location>
</feature>
<dbReference type="SUPFAM" id="SSF52833">
    <property type="entry name" value="Thioredoxin-like"/>
    <property type="match status" value="1"/>
</dbReference>
<dbReference type="GO" id="GO:0005737">
    <property type="term" value="C:cytoplasm"/>
    <property type="evidence" value="ECO:0007669"/>
    <property type="project" value="InterPro"/>
</dbReference>
<dbReference type="EC" id="1.20.4.2" evidence="5"/>
<dbReference type="PROSITE" id="PS50405">
    <property type="entry name" value="GST_CTER"/>
    <property type="match status" value="1"/>
</dbReference>
<comment type="catalytic activity">
    <reaction evidence="4 5">
        <text>L-dehydroascorbate + 2 glutathione = glutathione disulfide + L-ascorbate</text>
        <dbReference type="Rhea" id="RHEA:24424"/>
        <dbReference type="ChEBI" id="CHEBI:38290"/>
        <dbReference type="ChEBI" id="CHEBI:57925"/>
        <dbReference type="ChEBI" id="CHEBI:58297"/>
        <dbReference type="ChEBI" id="CHEBI:58539"/>
        <dbReference type="EC" id="1.8.5.1"/>
    </reaction>
</comment>
<evidence type="ECO:0000256" key="3">
    <source>
        <dbReference type="ARBA" id="ARBA00048353"/>
    </source>
</evidence>
<protein>
    <recommendedName>
        <fullName evidence="5">Glutathione S-transferase omega</fullName>
        <shortName evidence="5">GSTO</shortName>
        <ecNumber evidence="5">1.20.4.2</ecNumber>
        <ecNumber evidence="5">1.8.5.1</ecNumber>
        <ecNumber evidence="5">2.5.1.18</ecNumber>
    </recommendedName>
    <alternativeName>
        <fullName evidence="5">Glutathione-dependent dehydroascorbate reductase</fullName>
    </alternativeName>
    <alternativeName>
        <fullName evidence="5">Monomethylarsonic acid reductase</fullName>
    </alternativeName>
</protein>
<dbReference type="InterPro" id="IPR050983">
    <property type="entry name" value="GST_Omega/HSP26"/>
</dbReference>
<dbReference type="PROSITE" id="PS50404">
    <property type="entry name" value="GST_NTER"/>
    <property type="match status" value="1"/>
</dbReference>
<dbReference type="EMBL" id="JAWDGP010001540">
    <property type="protein sequence ID" value="KAK3790460.1"/>
    <property type="molecule type" value="Genomic_DNA"/>
</dbReference>
<dbReference type="GO" id="GO:0006749">
    <property type="term" value="P:glutathione metabolic process"/>
    <property type="evidence" value="ECO:0007669"/>
    <property type="project" value="UniProtKB-UniRule"/>
</dbReference>
<dbReference type="GO" id="GO:0050610">
    <property type="term" value="F:methylarsonate reductase activity"/>
    <property type="evidence" value="ECO:0007669"/>
    <property type="project" value="UniProtKB-UniRule"/>
</dbReference>
<sequence>MTQKSFAQGSAFPPTKPGVLRLYNMRFCPFAQRTRLVLEYKKIPHEVVNIHLKSKPEWFLALNPLGQVPVLQIDDKIVPESTATCDWLDDVYSENRLQPADPYRRAWDRVLHEYIGKLITPFYGAVRSSDASEVESKSEEIKKHLQFYEEKLKAREDGPFFGGSKPSTFDFLLWPFYERLPMLPLLKDNPVLDIEADKIPTLTAWAKAMRELPAVIATSFDASSHVAWYKGHLSGAPDYDMFLKED</sequence>
<comment type="similarity">
    <text evidence="1 5">Belongs to the GST superfamily. Omega family.</text>
</comment>
<evidence type="ECO:0000256" key="4">
    <source>
        <dbReference type="ARBA" id="ARBA00049544"/>
    </source>
</evidence>
<keyword evidence="5" id="KW-0808">Transferase</keyword>
<dbReference type="InterPro" id="IPR036249">
    <property type="entry name" value="Thioredoxin-like_sf"/>
</dbReference>
<dbReference type="EC" id="1.8.5.1" evidence="5"/>
<dbReference type="FunFam" id="3.40.30.10:FF:000123">
    <property type="entry name" value="Glutathione transferase o1"/>
    <property type="match status" value="1"/>
</dbReference>
<evidence type="ECO:0000256" key="1">
    <source>
        <dbReference type="ARBA" id="ARBA00011067"/>
    </source>
</evidence>
<evidence type="ECO:0000256" key="5">
    <source>
        <dbReference type="RuleBase" id="RU368071"/>
    </source>
</evidence>
<accession>A0AAE1AM60</accession>
<dbReference type="InterPro" id="IPR036282">
    <property type="entry name" value="Glutathione-S-Trfase_C_sf"/>
</dbReference>
<dbReference type="InterPro" id="IPR005442">
    <property type="entry name" value="GST_omega"/>
</dbReference>
<dbReference type="PANTHER" id="PTHR43968:SF6">
    <property type="entry name" value="GLUTATHIONE S-TRANSFERASE OMEGA"/>
    <property type="match status" value="1"/>
</dbReference>
<reference evidence="8" key="1">
    <citation type="journal article" date="2023" name="G3 (Bethesda)">
        <title>A reference genome for the long-term kleptoplast-retaining sea slug Elysia crispata morphotype clarki.</title>
        <authorList>
            <person name="Eastman K.E."/>
            <person name="Pendleton A.L."/>
            <person name="Shaikh M.A."/>
            <person name="Suttiyut T."/>
            <person name="Ogas R."/>
            <person name="Tomko P."/>
            <person name="Gavelis G."/>
            <person name="Widhalm J.R."/>
            <person name="Wisecaver J.H."/>
        </authorList>
    </citation>
    <scope>NUCLEOTIDE SEQUENCE</scope>
    <source>
        <strain evidence="8">ECLA1</strain>
    </source>
</reference>
<dbReference type="AlphaFoldDB" id="A0AAE1AM60"/>
<dbReference type="FunFam" id="1.20.1050.10:FF:000009">
    <property type="entry name" value="Glutathione S-transferase omega-1"/>
    <property type="match status" value="1"/>
</dbReference>
<dbReference type="Gene3D" id="3.40.30.10">
    <property type="entry name" value="Glutaredoxin"/>
    <property type="match status" value="1"/>
</dbReference>
<evidence type="ECO:0000256" key="2">
    <source>
        <dbReference type="ARBA" id="ARBA00023002"/>
    </source>
</evidence>
<feature type="domain" description="GST N-terminal" evidence="6">
    <location>
        <begin position="18"/>
        <end position="96"/>
    </location>
</feature>
<dbReference type="InterPro" id="IPR010987">
    <property type="entry name" value="Glutathione-S-Trfase_C-like"/>
</dbReference>
<dbReference type="EC" id="2.5.1.18" evidence="5"/>
<comment type="caution">
    <text evidence="8">The sequence shown here is derived from an EMBL/GenBank/DDBJ whole genome shotgun (WGS) entry which is preliminary data.</text>
</comment>
<keyword evidence="2 5" id="KW-0560">Oxidoreductase</keyword>
<name>A0AAE1AM60_9GAST</name>
<comment type="catalytic activity">
    <reaction evidence="3 5">
        <text>methylarsonate + 2 glutathione + H(+) = methylarsonous acid + glutathione disulfide + H2O</text>
        <dbReference type="Rhea" id="RHEA:15969"/>
        <dbReference type="ChEBI" id="CHEBI:15377"/>
        <dbReference type="ChEBI" id="CHEBI:15378"/>
        <dbReference type="ChEBI" id="CHEBI:17826"/>
        <dbReference type="ChEBI" id="CHEBI:33409"/>
        <dbReference type="ChEBI" id="CHEBI:57925"/>
        <dbReference type="ChEBI" id="CHEBI:58297"/>
        <dbReference type="EC" id="1.20.4.2"/>
    </reaction>
</comment>
<evidence type="ECO:0000313" key="8">
    <source>
        <dbReference type="EMBL" id="KAK3790460.1"/>
    </source>
</evidence>
<dbReference type="InterPro" id="IPR004046">
    <property type="entry name" value="GST_C"/>
</dbReference>
<dbReference type="SFLD" id="SFLDS00019">
    <property type="entry name" value="Glutathione_Transferase_(cytos"/>
    <property type="match status" value="1"/>
</dbReference>
<proteinExistence type="inferred from homology"/>
<organism evidence="8 9">
    <name type="scientific">Elysia crispata</name>
    <name type="common">lettuce slug</name>
    <dbReference type="NCBI Taxonomy" id="231223"/>
    <lineage>
        <taxon>Eukaryota</taxon>
        <taxon>Metazoa</taxon>
        <taxon>Spiralia</taxon>
        <taxon>Lophotrochozoa</taxon>
        <taxon>Mollusca</taxon>
        <taxon>Gastropoda</taxon>
        <taxon>Heterobranchia</taxon>
        <taxon>Euthyneura</taxon>
        <taxon>Panpulmonata</taxon>
        <taxon>Sacoglossa</taxon>
        <taxon>Placobranchoidea</taxon>
        <taxon>Plakobranchidae</taxon>
        <taxon>Elysia</taxon>
    </lineage>
</organism>
<dbReference type="SUPFAM" id="SSF47616">
    <property type="entry name" value="GST C-terminal domain-like"/>
    <property type="match status" value="1"/>
</dbReference>
<keyword evidence="9" id="KW-1185">Reference proteome</keyword>
<evidence type="ECO:0000259" key="7">
    <source>
        <dbReference type="PROSITE" id="PS50405"/>
    </source>
</evidence>
<dbReference type="GO" id="GO:0045174">
    <property type="term" value="F:glutathione dehydrogenase (ascorbate) activity"/>
    <property type="evidence" value="ECO:0007669"/>
    <property type="project" value="UniProtKB-UniRule"/>
</dbReference>